<dbReference type="EMBL" id="UZAL01050818">
    <property type="protein sequence ID" value="VDP86979.1"/>
    <property type="molecule type" value="Genomic_DNA"/>
</dbReference>
<protein>
    <submittedName>
        <fullName evidence="1">Uncharacterized protein</fullName>
    </submittedName>
</protein>
<dbReference type="AlphaFoldDB" id="A0A183Q6S5"/>
<organism evidence="1 2">
    <name type="scientific">Schistosoma mattheei</name>
    <dbReference type="NCBI Taxonomy" id="31246"/>
    <lineage>
        <taxon>Eukaryota</taxon>
        <taxon>Metazoa</taxon>
        <taxon>Spiralia</taxon>
        <taxon>Lophotrochozoa</taxon>
        <taxon>Platyhelminthes</taxon>
        <taxon>Trematoda</taxon>
        <taxon>Digenea</taxon>
        <taxon>Strigeidida</taxon>
        <taxon>Schistosomatoidea</taxon>
        <taxon>Schistosomatidae</taxon>
        <taxon>Schistosoma</taxon>
    </lineage>
</organism>
<accession>A0A183Q6S5</accession>
<dbReference type="Proteomes" id="UP000269396">
    <property type="component" value="Unassembled WGS sequence"/>
</dbReference>
<proteinExistence type="predicted"/>
<dbReference type="STRING" id="31246.A0A183Q6S5"/>
<keyword evidence="2" id="KW-1185">Reference proteome</keyword>
<gene>
    <name evidence="1" type="ORF">SMTD_LOCUS22311</name>
</gene>
<evidence type="ECO:0000313" key="1">
    <source>
        <dbReference type="EMBL" id="VDP86979.1"/>
    </source>
</evidence>
<name>A0A183Q6S5_9TREM</name>
<evidence type="ECO:0000313" key="2">
    <source>
        <dbReference type="Proteomes" id="UP000269396"/>
    </source>
</evidence>
<reference evidence="1 2" key="1">
    <citation type="submission" date="2018-11" db="EMBL/GenBank/DDBJ databases">
        <authorList>
            <consortium name="Pathogen Informatics"/>
        </authorList>
    </citation>
    <scope>NUCLEOTIDE SEQUENCE [LARGE SCALE GENOMIC DNA]</scope>
    <source>
        <strain>Denwood</strain>
        <strain evidence="2">Zambia</strain>
    </source>
</reference>
<sequence length="133" mass="15631">MTDYLKELYLAESWLENLLISDILPSRSHSPVRQPTDYRSRRARLENNPIMSHKILKRTCSEQRYDETQLIGGLWDRREMDLIQKLIRRAISTIELKISSRQIDEKESSYLATTTTTTTLSAIIFRNASNERK</sequence>